<comment type="caution">
    <text evidence="3">The sequence shown here is derived from an EMBL/GenBank/DDBJ whole genome shotgun (WGS) entry which is preliminary data.</text>
</comment>
<dbReference type="AlphaFoldDB" id="A0A9W9SP92"/>
<sequence>MYLWTKDGQGAAPLLKDPENSPQYEEFPSGSEIGAENNIHPGKVDGKLYQRKKNSWNCMRLAIASLFTLCFLSLAYNGLASVLGLVSLLVILLSGNMQVLMDYQSQDKFKLCPNGTQGHTCFPRKIVIEKRSESIVGRYPIFDLLSLSTTSGSIGVTVIPQRADTQSPDEPARLRIRTGSGSIAVSFTFPGATFSPEIKSNQKPGLEKKRWNELWPLQFRPYELDVETTSGSITGQFFFSTSARLSSESGSINARLLPIVRLIRNVDCKEAENFVANTALITTWTYSGSQNVHLMSPCFVPFSGETFKANSSVMGKPALSHHNTQRGTLNINYPSAWTGNAHARTESGNIAFGGNGLEVFNNEDGSVDGFKYEGQKEWRSINVSLGSDAGAIVFNVG</sequence>
<reference evidence="3" key="1">
    <citation type="submission" date="2022-11" db="EMBL/GenBank/DDBJ databases">
        <authorList>
            <person name="Petersen C."/>
        </authorList>
    </citation>
    <scope>NUCLEOTIDE SEQUENCE</scope>
    <source>
        <strain evidence="3">IBT 29864</strain>
    </source>
</reference>
<dbReference type="OrthoDB" id="3539644at2759"/>
<keyword evidence="2" id="KW-0472">Membrane</keyword>
<keyword evidence="2" id="KW-1133">Transmembrane helix</keyword>
<accession>A0A9W9SP92</accession>
<dbReference type="EMBL" id="JAPZBS010000002">
    <property type="protein sequence ID" value="KAJ5382086.1"/>
    <property type="molecule type" value="Genomic_DNA"/>
</dbReference>
<keyword evidence="2" id="KW-0812">Transmembrane</keyword>
<reference evidence="3" key="2">
    <citation type="journal article" date="2023" name="IMA Fungus">
        <title>Comparative genomic study of the Penicillium genus elucidates a diverse pangenome and 15 lateral gene transfer events.</title>
        <authorList>
            <person name="Petersen C."/>
            <person name="Sorensen T."/>
            <person name="Nielsen M.R."/>
            <person name="Sondergaard T.E."/>
            <person name="Sorensen J.L."/>
            <person name="Fitzpatrick D.A."/>
            <person name="Frisvad J.C."/>
            <person name="Nielsen K.L."/>
        </authorList>
    </citation>
    <scope>NUCLEOTIDE SEQUENCE</scope>
    <source>
        <strain evidence="3">IBT 29864</strain>
    </source>
</reference>
<feature type="region of interest" description="Disordered" evidence="1">
    <location>
        <begin position="1"/>
        <end position="37"/>
    </location>
</feature>
<gene>
    <name evidence="3" type="ORF">N7496_004514</name>
</gene>
<evidence type="ECO:0000313" key="4">
    <source>
        <dbReference type="Proteomes" id="UP001147782"/>
    </source>
</evidence>
<keyword evidence="4" id="KW-1185">Reference proteome</keyword>
<organism evidence="3 4">
    <name type="scientific">Penicillium cataractarum</name>
    <dbReference type="NCBI Taxonomy" id="2100454"/>
    <lineage>
        <taxon>Eukaryota</taxon>
        <taxon>Fungi</taxon>
        <taxon>Dikarya</taxon>
        <taxon>Ascomycota</taxon>
        <taxon>Pezizomycotina</taxon>
        <taxon>Eurotiomycetes</taxon>
        <taxon>Eurotiomycetidae</taxon>
        <taxon>Eurotiales</taxon>
        <taxon>Aspergillaceae</taxon>
        <taxon>Penicillium</taxon>
    </lineage>
</organism>
<evidence type="ECO:0000256" key="2">
    <source>
        <dbReference type="SAM" id="Phobius"/>
    </source>
</evidence>
<feature type="transmembrane region" description="Helical" evidence="2">
    <location>
        <begin position="57"/>
        <end position="76"/>
    </location>
</feature>
<name>A0A9W9SP92_9EURO</name>
<proteinExistence type="predicted"/>
<dbReference type="RefSeq" id="XP_056559657.1">
    <property type="nucleotide sequence ID" value="XM_056697445.1"/>
</dbReference>
<dbReference type="GeneID" id="81436622"/>
<evidence type="ECO:0000313" key="3">
    <source>
        <dbReference type="EMBL" id="KAJ5382086.1"/>
    </source>
</evidence>
<dbReference type="Proteomes" id="UP001147782">
    <property type="component" value="Unassembled WGS sequence"/>
</dbReference>
<evidence type="ECO:0000256" key="1">
    <source>
        <dbReference type="SAM" id="MobiDB-lite"/>
    </source>
</evidence>
<protein>
    <submittedName>
        <fullName evidence="3">Uncharacterized protein</fullName>
    </submittedName>
</protein>